<feature type="non-terminal residue" evidence="1">
    <location>
        <position position="46"/>
    </location>
</feature>
<name>X0S0Z8_9ZZZZ</name>
<gene>
    <name evidence="1" type="ORF">S01H1_13292</name>
</gene>
<sequence length="46" mass="5084">MLTLSELTEEAGHVSRVAHRSRRVHLEQQGVFIAVDEDGAHIEATS</sequence>
<reference evidence="1" key="1">
    <citation type="journal article" date="2014" name="Front. Microbiol.">
        <title>High frequency of phylogenetically diverse reductive dehalogenase-homologous genes in deep subseafloor sedimentary metagenomes.</title>
        <authorList>
            <person name="Kawai M."/>
            <person name="Futagami T."/>
            <person name="Toyoda A."/>
            <person name="Takaki Y."/>
            <person name="Nishi S."/>
            <person name="Hori S."/>
            <person name="Arai W."/>
            <person name="Tsubouchi T."/>
            <person name="Morono Y."/>
            <person name="Uchiyama I."/>
            <person name="Ito T."/>
            <person name="Fujiyama A."/>
            <person name="Inagaki F."/>
            <person name="Takami H."/>
        </authorList>
    </citation>
    <scope>NUCLEOTIDE SEQUENCE</scope>
    <source>
        <strain evidence="1">Expedition CK06-06</strain>
    </source>
</reference>
<proteinExistence type="predicted"/>
<dbReference type="AlphaFoldDB" id="X0S0Z8"/>
<accession>X0S0Z8</accession>
<organism evidence="1">
    <name type="scientific">marine sediment metagenome</name>
    <dbReference type="NCBI Taxonomy" id="412755"/>
    <lineage>
        <taxon>unclassified sequences</taxon>
        <taxon>metagenomes</taxon>
        <taxon>ecological metagenomes</taxon>
    </lineage>
</organism>
<dbReference type="EMBL" id="BARS01006861">
    <property type="protein sequence ID" value="GAF74733.1"/>
    <property type="molecule type" value="Genomic_DNA"/>
</dbReference>
<comment type="caution">
    <text evidence="1">The sequence shown here is derived from an EMBL/GenBank/DDBJ whole genome shotgun (WGS) entry which is preliminary data.</text>
</comment>
<evidence type="ECO:0000313" key="1">
    <source>
        <dbReference type="EMBL" id="GAF74733.1"/>
    </source>
</evidence>
<protein>
    <submittedName>
        <fullName evidence="1">Uncharacterized protein</fullName>
    </submittedName>
</protein>